<keyword evidence="4" id="KW-0573">Peptidoglycan synthesis</keyword>
<dbReference type="EMBL" id="UAPQ01000009">
    <property type="protein sequence ID" value="SPT54100.1"/>
    <property type="molecule type" value="Genomic_DNA"/>
</dbReference>
<evidence type="ECO:0000313" key="8">
    <source>
        <dbReference type="EMBL" id="SPT54100.1"/>
    </source>
</evidence>
<evidence type="ECO:0000259" key="7">
    <source>
        <dbReference type="Pfam" id="PF13480"/>
    </source>
</evidence>
<comment type="similarity">
    <text evidence="1">Belongs to the FemABX family.</text>
</comment>
<keyword evidence="2" id="KW-0808">Transferase</keyword>
<keyword evidence="5" id="KW-0012">Acyltransferase</keyword>
<organism evidence="8 9">
    <name type="scientific">Actinomyces bovis</name>
    <dbReference type="NCBI Taxonomy" id="1658"/>
    <lineage>
        <taxon>Bacteria</taxon>
        <taxon>Bacillati</taxon>
        <taxon>Actinomycetota</taxon>
        <taxon>Actinomycetes</taxon>
        <taxon>Actinomycetales</taxon>
        <taxon>Actinomycetaceae</taxon>
        <taxon>Actinomyces</taxon>
    </lineage>
</organism>
<dbReference type="SUPFAM" id="SSF55729">
    <property type="entry name" value="Acyl-CoA N-acyltransferases (Nat)"/>
    <property type="match status" value="1"/>
</dbReference>
<gene>
    <name evidence="8" type="ORF">NCTC11535_01797</name>
</gene>
<evidence type="ECO:0000256" key="5">
    <source>
        <dbReference type="ARBA" id="ARBA00023315"/>
    </source>
</evidence>
<dbReference type="InterPro" id="IPR038740">
    <property type="entry name" value="BioF2-like_GNAT_dom"/>
</dbReference>
<keyword evidence="6" id="KW-0961">Cell wall biogenesis/degradation</keyword>
<dbReference type="Proteomes" id="UP000250006">
    <property type="component" value="Unassembled WGS sequence"/>
</dbReference>
<dbReference type="PROSITE" id="PS51191">
    <property type="entry name" value="FEMABX"/>
    <property type="match status" value="1"/>
</dbReference>
<keyword evidence="3" id="KW-0133">Cell shape</keyword>
<evidence type="ECO:0000313" key="9">
    <source>
        <dbReference type="Proteomes" id="UP000250006"/>
    </source>
</evidence>
<name>A0ABY1VPW1_9ACTO</name>
<evidence type="ECO:0000256" key="3">
    <source>
        <dbReference type="ARBA" id="ARBA00022960"/>
    </source>
</evidence>
<sequence length="351" mass="39925">MGYTLDIADRTETLRAVDAKQMRIAAGCTPVAIEQTEAWERFERSQGRPVWGRYLYEEGEKAVATIALYPYKLGGRRFLWAKNGPTWFREQSPEREVHLRKLLLEEVRKRDSSILFVRMHARYQAPDLHELANTITYDRTYVIDLTAKTPEAISNAMPRDGRRGVRRAQRVADEAGCTIAEETGLTRTQFAEVYEVLAETARRDGFRPHPLQTYWSFLTALGPEHARLFVLRKDGVPHAWDIVTTVGKDAVVPYGASSNESRGFRAAEALDWWVACKLAEEGFRGMDLMGADSARVPQLYKVGQYKRRYAQHPTEVDGAWDLPVRPALYQALLAAKQGRDLARGLKQRLGK</sequence>
<comment type="caution">
    <text evidence="8">The sequence shown here is derived from an EMBL/GenBank/DDBJ whole genome shotgun (WGS) entry which is preliminary data.</text>
</comment>
<dbReference type="Pfam" id="PF13480">
    <property type="entry name" value="Acetyltransf_6"/>
    <property type="match status" value="1"/>
</dbReference>
<evidence type="ECO:0000256" key="1">
    <source>
        <dbReference type="ARBA" id="ARBA00009943"/>
    </source>
</evidence>
<dbReference type="InterPro" id="IPR050644">
    <property type="entry name" value="PG_Glycine_Bridge_Synth"/>
</dbReference>
<proteinExistence type="inferred from homology"/>
<accession>A0ABY1VPW1</accession>
<reference evidence="8 9" key="1">
    <citation type="submission" date="2018-06" db="EMBL/GenBank/DDBJ databases">
        <authorList>
            <consortium name="Pathogen Informatics"/>
            <person name="Doyle S."/>
        </authorList>
    </citation>
    <scope>NUCLEOTIDE SEQUENCE [LARGE SCALE GENOMIC DNA]</scope>
    <source>
        <strain evidence="8 9">NCTC11535</strain>
    </source>
</reference>
<protein>
    <submittedName>
        <fullName evidence="8">Uncharacterized protein involved in methicillin resistance</fullName>
    </submittedName>
</protein>
<dbReference type="InterPro" id="IPR003447">
    <property type="entry name" value="FEMABX"/>
</dbReference>
<dbReference type="PANTHER" id="PTHR36174">
    <property type="entry name" value="LIPID II:GLYCINE GLYCYLTRANSFERASE"/>
    <property type="match status" value="1"/>
</dbReference>
<evidence type="ECO:0000256" key="2">
    <source>
        <dbReference type="ARBA" id="ARBA00022679"/>
    </source>
</evidence>
<keyword evidence="9" id="KW-1185">Reference proteome</keyword>
<evidence type="ECO:0000256" key="6">
    <source>
        <dbReference type="ARBA" id="ARBA00023316"/>
    </source>
</evidence>
<dbReference type="InterPro" id="IPR016181">
    <property type="entry name" value="Acyl_CoA_acyltransferase"/>
</dbReference>
<dbReference type="PANTHER" id="PTHR36174:SF1">
    <property type="entry name" value="LIPID II:GLYCINE GLYCYLTRANSFERASE"/>
    <property type="match status" value="1"/>
</dbReference>
<dbReference type="Gene3D" id="3.40.630.30">
    <property type="match status" value="1"/>
</dbReference>
<evidence type="ECO:0000256" key="4">
    <source>
        <dbReference type="ARBA" id="ARBA00022984"/>
    </source>
</evidence>
<feature type="domain" description="BioF2-like acetyltransferase" evidence="7">
    <location>
        <begin position="160"/>
        <end position="293"/>
    </location>
</feature>
<dbReference type="RefSeq" id="WP_229116906.1">
    <property type="nucleotide sequence ID" value="NZ_UAPQ01000009.1"/>
</dbReference>